<accession>A0A9X1V7J2</accession>
<dbReference type="RefSeq" id="WP_241712732.1">
    <property type="nucleotide sequence ID" value="NZ_JALBUF010000003.1"/>
</dbReference>
<comment type="caution">
    <text evidence="2">The sequence shown here is derived from an EMBL/GenBank/DDBJ whole genome shotgun (WGS) entry which is preliminary data.</text>
</comment>
<reference evidence="2" key="1">
    <citation type="submission" date="2022-03" db="EMBL/GenBank/DDBJ databases">
        <title>Draft Genome Sequence of Firmicute Strain S0AB, a Heterotrophic Iron/Sulfur-Oxidizing Extreme Acidophile.</title>
        <authorList>
            <person name="Vergara E."/>
            <person name="Pakostova E."/>
            <person name="Johnson D.B."/>
            <person name="Holmes D.S."/>
        </authorList>
    </citation>
    <scope>NUCLEOTIDE SEQUENCE</scope>
    <source>
        <strain evidence="2">S0AB</strain>
    </source>
</reference>
<dbReference type="Proteomes" id="UP001139263">
    <property type="component" value="Unassembled WGS sequence"/>
</dbReference>
<evidence type="ECO:0000256" key="1">
    <source>
        <dbReference type="SAM" id="Coils"/>
    </source>
</evidence>
<protein>
    <submittedName>
        <fullName evidence="2">Uncharacterized protein</fullName>
    </submittedName>
</protein>
<name>A0A9X1V7J2_9BACL</name>
<feature type="coiled-coil region" evidence="1">
    <location>
        <begin position="15"/>
        <end position="49"/>
    </location>
</feature>
<sequence length="136" mass="16066">MQPSNGSSSQNTHLEELMTRNYDQTQEDMRQLRAALRKLYSKIEKTQALIPNDPEPFTLRSVTPQEKIQIIRYVRENVERFNEATERLTSIHQDLQGWKDFRSELQEVKEQLKNWQTSQVTNILNTETQDSKTMVP</sequence>
<dbReference type="AlphaFoldDB" id="A0A9X1V7J2"/>
<organism evidence="2 3">
    <name type="scientific">Sulfoacidibacillus ferrooxidans</name>
    <dbReference type="NCBI Taxonomy" id="2005001"/>
    <lineage>
        <taxon>Bacteria</taxon>
        <taxon>Bacillati</taxon>
        <taxon>Bacillota</taxon>
        <taxon>Bacilli</taxon>
        <taxon>Bacillales</taxon>
        <taxon>Alicyclobacillaceae</taxon>
        <taxon>Sulfoacidibacillus</taxon>
    </lineage>
</organism>
<keyword evidence="1" id="KW-0175">Coiled coil</keyword>
<evidence type="ECO:0000313" key="3">
    <source>
        <dbReference type="Proteomes" id="UP001139263"/>
    </source>
</evidence>
<gene>
    <name evidence="2" type="ORF">MM817_01276</name>
</gene>
<proteinExistence type="predicted"/>
<keyword evidence="3" id="KW-1185">Reference proteome</keyword>
<evidence type="ECO:0000313" key="2">
    <source>
        <dbReference type="EMBL" id="MCI0183006.1"/>
    </source>
</evidence>
<dbReference type="EMBL" id="JALBUF010000003">
    <property type="protein sequence ID" value="MCI0183006.1"/>
    <property type="molecule type" value="Genomic_DNA"/>
</dbReference>